<dbReference type="EMBL" id="JBHRSQ010000017">
    <property type="protein sequence ID" value="MFC2992968.1"/>
    <property type="molecule type" value="Genomic_DNA"/>
</dbReference>
<organism evidence="1 2">
    <name type="scientific">Halomonas tibetensis</name>
    <dbReference type="NCBI Taxonomy" id="2259590"/>
    <lineage>
        <taxon>Bacteria</taxon>
        <taxon>Pseudomonadati</taxon>
        <taxon>Pseudomonadota</taxon>
        <taxon>Gammaproteobacteria</taxon>
        <taxon>Oceanospirillales</taxon>
        <taxon>Halomonadaceae</taxon>
        <taxon>Halomonas</taxon>
    </lineage>
</organism>
<comment type="caution">
    <text evidence="1">The sequence shown here is derived from an EMBL/GenBank/DDBJ whole genome shotgun (WGS) entry which is preliminary data.</text>
</comment>
<gene>
    <name evidence="1" type="ORF">ACFODV_13080</name>
</gene>
<sequence length="97" mass="10943">MRDTRWQCSHAELRSLDLADYPALITLVLQNAPSLHHLTVQDCTALEVITLPDLARVTVHLDAGREPPSLRVMGGLEHIDICWREGRFKADFEDLAP</sequence>
<protein>
    <submittedName>
        <fullName evidence="1">Uncharacterized protein</fullName>
    </submittedName>
</protein>
<evidence type="ECO:0000313" key="2">
    <source>
        <dbReference type="Proteomes" id="UP001595386"/>
    </source>
</evidence>
<dbReference type="Proteomes" id="UP001595386">
    <property type="component" value="Unassembled WGS sequence"/>
</dbReference>
<name>A0ABV7B802_9GAMM</name>
<reference evidence="2" key="1">
    <citation type="journal article" date="2019" name="Int. J. Syst. Evol. Microbiol.">
        <title>The Global Catalogue of Microorganisms (GCM) 10K type strain sequencing project: providing services to taxonomists for standard genome sequencing and annotation.</title>
        <authorList>
            <consortium name="The Broad Institute Genomics Platform"/>
            <consortium name="The Broad Institute Genome Sequencing Center for Infectious Disease"/>
            <person name="Wu L."/>
            <person name="Ma J."/>
        </authorList>
    </citation>
    <scope>NUCLEOTIDE SEQUENCE [LARGE SCALE GENOMIC DNA]</scope>
    <source>
        <strain evidence="2">KCTC 52660</strain>
    </source>
</reference>
<proteinExistence type="predicted"/>
<evidence type="ECO:0000313" key="1">
    <source>
        <dbReference type="EMBL" id="MFC2992968.1"/>
    </source>
</evidence>
<dbReference type="RefSeq" id="WP_379760154.1">
    <property type="nucleotide sequence ID" value="NZ_JBHRSQ010000017.1"/>
</dbReference>
<accession>A0ABV7B802</accession>
<keyword evidence="2" id="KW-1185">Reference proteome</keyword>